<dbReference type="InterPro" id="IPR005172">
    <property type="entry name" value="CRC"/>
</dbReference>
<keyword evidence="7" id="KW-1185">Reference proteome</keyword>
<name>A0CZJ6_PARTE</name>
<keyword evidence="3" id="KW-0539">Nucleus</keyword>
<dbReference type="KEGG" id="ptm:GSPATT00011786001"/>
<dbReference type="HOGENOM" id="CLU_1013575_0_0_1"/>
<dbReference type="AlphaFoldDB" id="A0CZJ6"/>
<dbReference type="InterPro" id="IPR028307">
    <property type="entry name" value="Lin-54_fam"/>
</dbReference>
<reference evidence="6 7" key="1">
    <citation type="journal article" date="2006" name="Nature">
        <title>Global trends of whole-genome duplications revealed by the ciliate Paramecium tetraurelia.</title>
        <authorList>
            <consortium name="Genoscope"/>
            <person name="Aury J.-M."/>
            <person name="Jaillon O."/>
            <person name="Duret L."/>
            <person name="Noel B."/>
            <person name="Jubin C."/>
            <person name="Porcel B.M."/>
            <person name="Segurens B."/>
            <person name="Daubin V."/>
            <person name="Anthouard V."/>
            <person name="Aiach N."/>
            <person name="Arnaiz O."/>
            <person name="Billaut A."/>
            <person name="Beisson J."/>
            <person name="Blanc I."/>
            <person name="Bouhouche K."/>
            <person name="Camara F."/>
            <person name="Duharcourt S."/>
            <person name="Guigo R."/>
            <person name="Gogendeau D."/>
            <person name="Katinka M."/>
            <person name="Keller A.-M."/>
            <person name="Kissmehl R."/>
            <person name="Klotz C."/>
            <person name="Koll F."/>
            <person name="Le Moue A."/>
            <person name="Lepere C."/>
            <person name="Malinsky S."/>
            <person name="Nowacki M."/>
            <person name="Nowak J.K."/>
            <person name="Plattner H."/>
            <person name="Poulain J."/>
            <person name="Ruiz F."/>
            <person name="Serrano V."/>
            <person name="Zagulski M."/>
            <person name="Dessen P."/>
            <person name="Betermier M."/>
            <person name="Weissenbach J."/>
            <person name="Scarpelli C."/>
            <person name="Schachter V."/>
            <person name="Sperling L."/>
            <person name="Meyer E."/>
            <person name="Cohen J."/>
            <person name="Wincker P."/>
        </authorList>
    </citation>
    <scope>NUCLEOTIDE SEQUENCE [LARGE SCALE GENOMIC DNA]</scope>
    <source>
        <strain evidence="6 7">Stock d4-2</strain>
    </source>
</reference>
<protein>
    <recommendedName>
        <fullName evidence="5">CRC domain-containing protein</fullName>
    </recommendedName>
</protein>
<dbReference type="PANTHER" id="PTHR12446">
    <property type="entry name" value="TESMIN/TSO1-RELATED"/>
    <property type="match status" value="1"/>
</dbReference>
<evidence type="ECO:0000313" key="7">
    <source>
        <dbReference type="Proteomes" id="UP000000600"/>
    </source>
</evidence>
<feature type="region of interest" description="Disordered" evidence="4">
    <location>
        <begin position="1"/>
        <end position="32"/>
    </location>
</feature>
<dbReference type="EMBL" id="CT868230">
    <property type="protein sequence ID" value="CAK76213.1"/>
    <property type="molecule type" value="Genomic_DNA"/>
</dbReference>
<dbReference type="InParanoid" id="A0CZJ6"/>
<evidence type="ECO:0000259" key="5">
    <source>
        <dbReference type="PROSITE" id="PS51634"/>
    </source>
</evidence>
<dbReference type="Proteomes" id="UP000000600">
    <property type="component" value="Unassembled WGS sequence"/>
</dbReference>
<dbReference type="PANTHER" id="PTHR12446:SF34">
    <property type="entry name" value="PROTEIN LIN-54 HOMOLOG"/>
    <property type="match status" value="1"/>
</dbReference>
<proteinExistence type="inferred from homology"/>
<feature type="domain" description="CRC" evidence="5">
    <location>
        <begin position="149"/>
        <end position="259"/>
    </location>
</feature>
<organism evidence="6 7">
    <name type="scientific">Paramecium tetraurelia</name>
    <dbReference type="NCBI Taxonomy" id="5888"/>
    <lineage>
        <taxon>Eukaryota</taxon>
        <taxon>Sar</taxon>
        <taxon>Alveolata</taxon>
        <taxon>Ciliophora</taxon>
        <taxon>Intramacronucleata</taxon>
        <taxon>Oligohymenophorea</taxon>
        <taxon>Peniculida</taxon>
        <taxon>Parameciidae</taxon>
        <taxon>Paramecium</taxon>
    </lineage>
</organism>
<evidence type="ECO:0000256" key="3">
    <source>
        <dbReference type="ARBA" id="ARBA00023242"/>
    </source>
</evidence>
<dbReference type="RefSeq" id="XP_001443610.1">
    <property type="nucleotide sequence ID" value="XM_001443573.2"/>
</dbReference>
<dbReference type="OrthoDB" id="6283463at2759"/>
<evidence type="ECO:0000256" key="4">
    <source>
        <dbReference type="SAM" id="MobiDB-lite"/>
    </source>
</evidence>
<dbReference type="eggNOG" id="KOG1171">
    <property type="taxonomic scope" value="Eukaryota"/>
</dbReference>
<dbReference type="OMA" id="QHTNDYY"/>
<dbReference type="PROSITE" id="PS51634">
    <property type="entry name" value="CRC"/>
    <property type="match status" value="1"/>
</dbReference>
<gene>
    <name evidence="6" type="ORF">GSPATT00011786001</name>
</gene>
<dbReference type="Pfam" id="PF03638">
    <property type="entry name" value="TCR"/>
    <property type="match status" value="2"/>
</dbReference>
<comment type="subcellular location">
    <subcellularLocation>
        <location evidence="1">Nucleus</location>
    </subcellularLocation>
</comment>
<dbReference type="GeneID" id="5029395"/>
<accession>A0CZJ6</accession>
<dbReference type="InterPro" id="IPR033467">
    <property type="entry name" value="Tesmin/TSO1-like_CXC"/>
</dbReference>
<sequence>MNKQVSTQNNQELQQQQQQSTKNQPQTPQQNNIQYGPVFYIQPNTFPMPNIQQQHTNDYYKSWFVYHPVMPDDPFLSYLSYVSNIVQNPHQQYPDNPIKIENDQDIPQPQFQNQTSQINLNKTIQQQKHSQPKNQIKIKTITNLYKASEIQPCNCSQSSCLKRYCTCFHSGRMCMDECQCKDCKNCDLFSEEREAAINYVFKKCNRDKNVPANELLSLQISYGCKCKSTGCQKKYCECLKRGQACGDLCSCEDCLNIPYNITFQDKSKKKINIQK</sequence>
<comment type="similarity">
    <text evidence="2">Belongs to the lin-54 family.</text>
</comment>
<evidence type="ECO:0000313" key="6">
    <source>
        <dbReference type="EMBL" id="CAK76213.1"/>
    </source>
</evidence>
<evidence type="ECO:0000256" key="1">
    <source>
        <dbReference type="ARBA" id="ARBA00004123"/>
    </source>
</evidence>
<evidence type="ECO:0000256" key="2">
    <source>
        <dbReference type="ARBA" id="ARBA00007267"/>
    </source>
</evidence>
<dbReference type="GO" id="GO:0006355">
    <property type="term" value="P:regulation of DNA-templated transcription"/>
    <property type="evidence" value="ECO:0000318"/>
    <property type="project" value="GO_Central"/>
</dbReference>
<dbReference type="GO" id="GO:0005634">
    <property type="term" value="C:nucleus"/>
    <property type="evidence" value="ECO:0000318"/>
    <property type="project" value="GO_Central"/>
</dbReference>
<dbReference type="SMART" id="SM01114">
    <property type="entry name" value="CXC"/>
    <property type="match status" value="2"/>
</dbReference>
<dbReference type="STRING" id="5888.A0CZJ6"/>